<organism evidence="4">
    <name type="scientific">Pseudogymnoascus destructans</name>
    <dbReference type="NCBI Taxonomy" id="655981"/>
    <lineage>
        <taxon>Eukaryota</taxon>
        <taxon>Fungi</taxon>
        <taxon>Dikarya</taxon>
        <taxon>Ascomycota</taxon>
        <taxon>Pezizomycotina</taxon>
        <taxon>Leotiomycetes</taxon>
        <taxon>Thelebolales</taxon>
        <taxon>Thelebolaceae</taxon>
        <taxon>Pseudogymnoascus</taxon>
    </lineage>
</organism>
<dbReference type="eggNOG" id="KOG3680">
    <property type="taxonomic scope" value="Eukaryota"/>
</dbReference>
<gene>
    <name evidence="4" type="primary">FAR11</name>
    <name evidence="4" type="ORF">VC83_07754</name>
</gene>
<dbReference type="InterPro" id="IPR021819">
    <property type="entry name" value="Far11/STRP_C"/>
</dbReference>
<dbReference type="PANTHER" id="PTHR13239">
    <property type="entry name" value="PROTEIN REQUIRED FOR HYPHAL ANASTOMOSIS HAM-2"/>
    <property type="match status" value="1"/>
</dbReference>
<dbReference type="GO" id="GO:0005829">
    <property type="term" value="C:cytosol"/>
    <property type="evidence" value="ECO:0007669"/>
    <property type="project" value="TreeGrafter"/>
</dbReference>
<proteinExistence type="predicted"/>
<accession>A0A177A431</accession>
<dbReference type="InterPro" id="IPR040185">
    <property type="entry name" value="Far11/STRP"/>
</dbReference>
<dbReference type="OrthoDB" id="18234at2759"/>
<dbReference type="InterPro" id="IPR012486">
    <property type="entry name" value="Far11/STRP_N"/>
</dbReference>
<evidence type="ECO:0000259" key="2">
    <source>
        <dbReference type="SMART" id="SM01292"/>
    </source>
</evidence>
<dbReference type="SMART" id="SM01293">
    <property type="entry name" value="DUF3402"/>
    <property type="match status" value="1"/>
</dbReference>
<dbReference type="PANTHER" id="PTHR13239:SF4">
    <property type="entry name" value="AT25231P"/>
    <property type="match status" value="1"/>
</dbReference>
<reference evidence="4" key="1">
    <citation type="submission" date="2016-03" db="EMBL/GenBank/DDBJ databases">
        <title>Updated assembly of Pseudogymnoascus destructans, the fungus causing white-nose syndrome of bats.</title>
        <authorList>
            <person name="Palmer J.M."/>
            <person name="Drees K.P."/>
            <person name="Foster J.T."/>
            <person name="Lindner D.L."/>
        </authorList>
    </citation>
    <scope>NUCLEOTIDE SEQUENCE [LARGE SCALE GENOMIC DNA]</scope>
    <source>
        <strain evidence="4">20631-21</strain>
    </source>
</reference>
<evidence type="ECO:0000259" key="3">
    <source>
        <dbReference type="SMART" id="SM01293"/>
    </source>
</evidence>
<evidence type="ECO:0000256" key="1">
    <source>
        <dbReference type="SAM" id="MobiDB-lite"/>
    </source>
</evidence>
<dbReference type="VEuPathDB" id="FungiDB:GMDG_08342"/>
<feature type="domain" description="Far11/STRP N-terminal" evidence="2">
    <location>
        <begin position="1"/>
        <end position="262"/>
    </location>
</feature>
<dbReference type="SMART" id="SM01292">
    <property type="entry name" value="N1221"/>
    <property type="match status" value="1"/>
</dbReference>
<dbReference type="EMBL" id="KV441407">
    <property type="protein sequence ID" value="OAF55694.1"/>
    <property type="molecule type" value="Genomic_DNA"/>
</dbReference>
<feature type="region of interest" description="Disordered" evidence="1">
    <location>
        <begin position="304"/>
        <end position="328"/>
    </location>
</feature>
<dbReference type="Pfam" id="PF11882">
    <property type="entry name" value="DUF3402"/>
    <property type="match status" value="1"/>
</dbReference>
<dbReference type="GeneID" id="36290798"/>
<sequence length="879" mass="97729">MEEERSVKSEFVRKECEGLKGEAGGRRKSLQRIMHILLGVWDESAGTAKPLAHSSRDVGVGEEEPQIRSQATKSQVDAMKDGVALVTECGGVAAAFQAMAAILDGVRNEEYRELRESQMLQGIGQLPDEIDNSMTVMYILIHVTVTWPEEFSATKEALAALKPNLLEYLLTTVAKLRWDDIPELPQNKVFNLFWKSLLLIFGNMSELDTVKAAVAENLQAEGKKSELITASPLDYHIFRQEITSKYPAYIPPAPLLPLELDNNSILPPLPNHPPRNTGQNGIIPTPATANSGGSILHQPVHIATPAPSPPPSPPVGGKAGKKQNYQTNQNFPFMYPPLDSTSNNAGGKGTAGRQGELVGRKWEGSEIPASILEAGELFAKRMKMTRAMRQLWDEREAFLKHERGWDGQGSEDDPDFDVDELELDEALSRRLEALGREEEEEEKKVELDVGSRPVSEDVKKRLEVVEDFYGAALLQMQSLVIVLLKAVLANVTALITQPITGQPQQQNGLQPGFQSESNLRNSTAGQRRPAHAQEAQNPSQPAVFDVRDLPIEDLEALRQREITLKAVSGILLVLLKWFKVSYILKFEYLTQLLLDSNYLPLILKLFAHQDVDKLVDTDSDRAALSFFTYCNKSSKHPGTPSPAENSESEDDAAPPPIKRNRLSPSSATDKLPAVTYRSPSAIHSPLQVDELGAPIPIVPAAPSTNYSWRNFYSAITLLRVMQKICKGKAHRNLLLVQYKSSNIIKKALKVPQQELRLYTLKLFKSQVPYCGRKWRQGNMRVITAVYLHCRPDLRDEWLSGSDVDGDMEEALPLEQALRSLTYWGNVRRYKKVMAGEVSTDGGEGDFFRRELEKMEIMAGSDGEEAEAETGWEGAGQGWQ</sequence>
<dbReference type="AlphaFoldDB" id="A0A177A431"/>
<dbReference type="RefSeq" id="XP_024320993.1">
    <property type="nucleotide sequence ID" value="XM_024471319.1"/>
</dbReference>
<dbReference type="GO" id="GO:0007010">
    <property type="term" value="P:cytoskeleton organization"/>
    <property type="evidence" value="ECO:0007669"/>
    <property type="project" value="TreeGrafter"/>
</dbReference>
<dbReference type="Pfam" id="PF07923">
    <property type="entry name" value="N1221"/>
    <property type="match status" value="1"/>
</dbReference>
<feature type="region of interest" description="Disordered" evidence="1">
    <location>
        <begin position="633"/>
        <end position="671"/>
    </location>
</feature>
<feature type="compositionally biased region" description="Low complexity" evidence="1">
    <location>
        <begin position="501"/>
        <end position="514"/>
    </location>
</feature>
<name>A0A177A431_9PEZI</name>
<feature type="region of interest" description="Disordered" evidence="1">
    <location>
        <begin position="51"/>
        <end position="73"/>
    </location>
</feature>
<protein>
    <submittedName>
        <fullName evidence="4">Factor arrest protein 11</fullName>
    </submittedName>
</protein>
<evidence type="ECO:0000313" key="4">
    <source>
        <dbReference type="EMBL" id="OAF55694.1"/>
    </source>
</evidence>
<feature type="domain" description="Far11/STRP C-terminal" evidence="3">
    <location>
        <begin position="368"/>
        <end position="851"/>
    </location>
</feature>
<feature type="region of interest" description="Disordered" evidence="1">
    <location>
        <begin position="501"/>
        <end position="539"/>
    </location>
</feature>
<dbReference type="Proteomes" id="UP000077154">
    <property type="component" value="Unassembled WGS sequence"/>
</dbReference>
<feature type="compositionally biased region" description="Polar residues" evidence="1">
    <location>
        <begin position="515"/>
        <end position="525"/>
    </location>
</feature>
<feature type="region of interest" description="Disordered" evidence="1">
    <location>
        <begin position="860"/>
        <end position="879"/>
    </location>
</feature>